<protein>
    <submittedName>
        <fullName evidence="2">Tryptophan-rich sensory protein</fullName>
    </submittedName>
</protein>
<feature type="transmembrane region" description="Helical" evidence="1">
    <location>
        <begin position="205"/>
        <end position="224"/>
    </location>
</feature>
<proteinExistence type="predicted"/>
<keyword evidence="1" id="KW-0812">Transmembrane</keyword>
<reference evidence="2 3" key="1">
    <citation type="journal article" date="2019" name="Int. J. Syst. Evol. Microbiol.">
        <title>The Global Catalogue of Microorganisms (GCM) 10K type strain sequencing project: providing services to taxonomists for standard genome sequencing and annotation.</title>
        <authorList>
            <consortium name="The Broad Institute Genomics Platform"/>
            <consortium name="The Broad Institute Genome Sequencing Center for Infectious Disease"/>
            <person name="Wu L."/>
            <person name="Ma J."/>
        </authorList>
    </citation>
    <scope>NUCLEOTIDE SEQUENCE [LARGE SCALE GENOMIC DNA]</scope>
    <source>
        <strain evidence="2 3">JCM 15914</strain>
    </source>
</reference>
<evidence type="ECO:0000313" key="3">
    <source>
        <dbReference type="Proteomes" id="UP001500166"/>
    </source>
</evidence>
<dbReference type="EMBL" id="BAAAQA010000012">
    <property type="protein sequence ID" value="GAA2114361.1"/>
    <property type="molecule type" value="Genomic_DNA"/>
</dbReference>
<feature type="transmembrane region" description="Helical" evidence="1">
    <location>
        <begin position="230"/>
        <end position="249"/>
    </location>
</feature>
<feature type="transmembrane region" description="Helical" evidence="1">
    <location>
        <begin position="51"/>
        <end position="74"/>
    </location>
</feature>
<comment type="caution">
    <text evidence="2">The sequence shown here is derived from an EMBL/GenBank/DDBJ whole genome shotgun (WGS) entry which is preliminary data.</text>
</comment>
<feature type="transmembrane region" description="Helical" evidence="1">
    <location>
        <begin position="86"/>
        <end position="103"/>
    </location>
</feature>
<feature type="transmembrane region" description="Helical" evidence="1">
    <location>
        <begin position="109"/>
        <end position="127"/>
    </location>
</feature>
<keyword evidence="1" id="KW-1133">Transmembrane helix</keyword>
<sequence length="271" mass="28561">MRTDLARRLFVTAAEIFCVVGTLVGTGVIGTRVAESSGGALSADATLIAPLGTAFSIWSVIYLGLFAYTIWQWLPWVATTARERRIGWLAGITMILNAVWLLVTQVGWIWVSVLVILALAVTLGILVKRLRENPGTTPLGKLIVDGTFGLYLGWVIAATCANIAAAGSATGWGSGGSTDEWIAVTVMVVAVVLSAVYVAALGPRFAVAAGIAWALAWISVGRLTDEPASQLVGIAAAVLSAAVLVIWAVGRVRLSRSPRDQRSVEREPAYS</sequence>
<feature type="transmembrane region" description="Helical" evidence="1">
    <location>
        <begin position="9"/>
        <end position="31"/>
    </location>
</feature>
<dbReference type="RefSeq" id="WP_344224063.1">
    <property type="nucleotide sequence ID" value="NZ_BAAAQA010000012.1"/>
</dbReference>
<evidence type="ECO:0000313" key="2">
    <source>
        <dbReference type="EMBL" id="GAA2114361.1"/>
    </source>
</evidence>
<evidence type="ECO:0000256" key="1">
    <source>
        <dbReference type="SAM" id="Phobius"/>
    </source>
</evidence>
<name>A0ABN2XQE9_9MICC</name>
<keyword evidence="1" id="KW-0472">Membrane</keyword>
<dbReference type="Proteomes" id="UP001500166">
    <property type="component" value="Unassembled WGS sequence"/>
</dbReference>
<feature type="transmembrane region" description="Helical" evidence="1">
    <location>
        <begin position="181"/>
        <end position="200"/>
    </location>
</feature>
<feature type="transmembrane region" description="Helical" evidence="1">
    <location>
        <begin position="148"/>
        <end position="169"/>
    </location>
</feature>
<keyword evidence="3" id="KW-1185">Reference proteome</keyword>
<accession>A0ABN2XQE9</accession>
<gene>
    <name evidence="2" type="ORF">GCM10009824_11560</name>
</gene>
<organism evidence="2 3">
    <name type="scientific">Kocuria atrinae</name>
    <dbReference type="NCBI Taxonomy" id="592377"/>
    <lineage>
        <taxon>Bacteria</taxon>
        <taxon>Bacillati</taxon>
        <taxon>Actinomycetota</taxon>
        <taxon>Actinomycetes</taxon>
        <taxon>Micrococcales</taxon>
        <taxon>Micrococcaceae</taxon>
        <taxon>Kocuria</taxon>
    </lineage>
</organism>